<protein>
    <submittedName>
        <fullName evidence="1">Uncharacterized protein</fullName>
    </submittedName>
</protein>
<dbReference type="VEuPathDB" id="FungiDB:BD410DRAFT_858823"/>
<name>A0A4Y7PHU1_9AGAM</name>
<evidence type="ECO:0000313" key="2">
    <source>
        <dbReference type="Proteomes" id="UP000294933"/>
    </source>
</evidence>
<dbReference type="EMBL" id="ML170316">
    <property type="protein sequence ID" value="TDL14676.1"/>
    <property type="molecule type" value="Genomic_DNA"/>
</dbReference>
<dbReference type="AlphaFoldDB" id="A0A4Y7PHU1"/>
<dbReference type="Proteomes" id="UP000294933">
    <property type="component" value="Unassembled WGS sequence"/>
</dbReference>
<dbReference type="InterPro" id="IPR041078">
    <property type="entry name" value="Plavaka"/>
</dbReference>
<feature type="non-terminal residue" evidence="1">
    <location>
        <position position="1"/>
    </location>
</feature>
<gene>
    <name evidence="1" type="ORF">BD410DRAFT_858823</name>
</gene>
<organism evidence="1 2">
    <name type="scientific">Rickenella mellea</name>
    <dbReference type="NCBI Taxonomy" id="50990"/>
    <lineage>
        <taxon>Eukaryota</taxon>
        <taxon>Fungi</taxon>
        <taxon>Dikarya</taxon>
        <taxon>Basidiomycota</taxon>
        <taxon>Agaricomycotina</taxon>
        <taxon>Agaricomycetes</taxon>
        <taxon>Hymenochaetales</taxon>
        <taxon>Rickenellaceae</taxon>
        <taxon>Rickenella</taxon>
    </lineage>
</organism>
<dbReference type="OrthoDB" id="2576233at2759"/>
<sequence length="588" mass="67100">VLKPLIEAGKKGVDMVNGKGEMHRVHPILACYSADYPEQCLVTGVKSTTCPKCYAGFQDLGSSELNAPLRSGRSTLNSLDTALNHPRRLFHTVCQDPQHHLSGYVPDPFWSQLPYTNIHTAITPDILHQLYQGVISHLLSWCEDIIGAEELDNRVKRFPPSHGIRHFKNGFTILSNVSGPERKQMAKVLLGIMAGAAPKDVIRCCRALLDFTFIAQYASHSEETLKYLDDALQTFHKHKEIFVTLGIREHFKIPKLHSLLHFSSSIRLFGATDNYNTEMFERLHIDFAKEAYRATNRRDERPQMLKWLERREKINAFEGYLQWKNAAAQADLLTPKTKDGRPFLLAKHCPFPNRNITDIEESHESPWFSYYLKSFLRQCGAEAHPPGGRRRPLQDIDLAFDRINVWTYVRMRHADIQGLDADSQTEDSFRAGPARKNAKGKTVPARFDTVLIEEDSDDVNESQNHNTGLNATRVGRVRIIFTLPNSFTEFVKHAPTEHLAYVEWFTRTRSEPDEASLLYEVKKQRETGTGVIVGEIIKLTDIRHSIQLFPKCGSKSIDKSWTSATILNQCESFYLNNMGNLRTYQSVY</sequence>
<dbReference type="Pfam" id="PF18759">
    <property type="entry name" value="Plavaka"/>
    <property type="match status" value="1"/>
</dbReference>
<proteinExistence type="predicted"/>
<keyword evidence="2" id="KW-1185">Reference proteome</keyword>
<accession>A0A4Y7PHU1</accession>
<dbReference type="STRING" id="50990.A0A4Y7PHU1"/>
<reference evidence="1 2" key="1">
    <citation type="submission" date="2018-06" db="EMBL/GenBank/DDBJ databases">
        <title>A transcriptomic atlas of mushroom development highlights an independent origin of complex multicellularity.</title>
        <authorList>
            <consortium name="DOE Joint Genome Institute"/>
            <person name="Krizsan K."/>
            <person name="Almasi E."/>
            <person name="Merenyi Z."/>
            <person name="Sahu N."/>
            <person name="Viragh M."/>
            <person name="Koszo T."/>
            <person name="Mondo S."/>
            <person name="Kiss B."/>
            <person name="Balint B."/>
            <person name="Kues U."/>
            <person name="Barry K."/>
            <person name="Hegedus J.C."/>
            <person name="Henrissat B."/>
            <person name="Johnson J."/>
            <person name="Lipzen A."/>
            <person name="Ohm R."/>
            <person name="Nagy I."/>
            <person name="Pangilinan J."/>
            <person name="Yan J."/>
            <person name="Xiong Y."/>
            <person name="Grigoriev I.V."/>
            <person name="Hibbett D.S."/>
            <person name="Nagy L.G."/>
        </authorList>
    </citation>
    <scope>NUCLEOTIDE SEQUENCE [LARGE SCALE GENOMIC DNA]</scope>
    <source>
        <strain evidence="1 2">SZMC22713</strain>
    </source>
</reference>
<evidence type="ECO:0000313" key="1">
    <source>
        <dbReference type="EMBL" id="TDL14676.1"/>
    </source>
</evidence>